<evidence type="ECO:0000313" key="9">
    <source>
        <dbReference type="EMBL" id="SFG79686.1"/>
    </source>
</evidence>
<dbReference type="GO" id="GO:0016020">
    <property type="term" value="C:membrane"/>
    <property type="evidence" value="ECO:0007669"/>
    <property type="project" value="InterPro"/>
</dbReference>
<keyword evidence="10" id="KW-1185">Reference proteome</keyword>
<dbReference type="InterPro" id="IPR036662">
    <property type="entry name" value="PTS_EIIA_man-typ_sf"/>
</dbReference>
<dbReference type="PROSITE" id="PS51096">
    <property type="entry name" value="PTS_EIIA_TYPE_4"/>
    <property type="match status" value="1"/>
</dbReference>
<evidence type="ECO:0000256" key="3">
    <source>
        <dbReference type="ARBA" id="ARBA00022490"/>
    </source>
</evidence>
<dbReference type="CDD" id="cd00006">
    <property type="entry name" value="PTS_IIA_man"/>
    <property type="match status" value="1"/>
</dbReference>
<dbReference type="RefSeq" id="WP_093674013.1">
    <property type="nucleotide sequence ID" value="NZ_FOOY01000022.1"/>
</dbReference>
<dbReference type="Proteomes" id="UP000198752">
    <property type="component" value="Unassembled WGS sequence"/>
</dbReference>
<dbReference type="SUPFAM" id="SSF53062">
    <property type="entry name" value="PTS system fructose IIA component-like"/>
    <property type="match status" value="1"/>
</dbReference>
<evidence type="ECO:0000259" key="8">
    <source>
        <dbReference type="PROSITE" id="PS51096"/>
    </source>
</evidence>
<evidence type="ECO:0000256" key="2">
    <source>
        <dbReference type="ARBA" id="ARBA00022448"/>
    </source>
</evidence>
<evidence type="ECO:0000313" key="10">
    <source>
        <dbReference type="Proteomes" id="UP000198752"/>
    </source>
</evidence>
<name>A0A1I2UXP3_9BACL</name>
<evidence type="ECO:0000256" key="1">
    <source>
        <dbReference type="ARBA" id="ARBA00004496"/>
    </source>
</evidence>
<dbReference type="Gene3D" id="3.40.50.510">
    <property type="entry name" value="Phosphotransferase system, mannose-type IIA component"/>
    <property type="match status" value="1"/>
</dbReference>
<reference evidence="10" key="1">
    <citation type="submission" date="2016-10" db="EMBL/GenBank/DDBJ databases">
        <authorList>
            <person name="Varghese N."/>
            <person name="Submissions S."/>
        </authorList>
    </citation>
    <scope>NUCLEOTIDE SEQUENCE [LARGE SCALE GENOMIC DNA]</scope>
    <source>
        <strain evidence="10">ATCC 700379</strain>
    </source>
</reference>
<dbReference type="Pfam" id="PF03610">
    <property type="entry name" value="EIIA-man"/>
    <property type="match status" value="1"/>
</dbReference>
<evidence type="ECO:0000256" key="7">
    <source>
        <dbReference type="ARBA" id="ARBA00022777"/>
    </source>
</evidence>
<keyword evidence="5" id="KW-0808">Transferase</keyword>
<evidence type="ECO:0000256" key="4">
    <source>
        <dbReference type="ARBA" id="ARBA00022597"/>
    </source>
</evidence>
<dbReference type="PANTHER" id="PTHR33799:SF1">
    <property type="entry name" value="PTS SYSTEM MANNOSE-SPECIFIC EIIAB COMPONENT-RELATED"/>
    <property type="match status" value="1"/>
</dbReference>
<dbReference type="OrthoDB" id="9799827at2"/>
<evidence type="ECO:0000256" key="5">
    <source>
        <dbReference type="ARBA" id="ARBA00022679"/>
    </source>
</evidence>
<organism evidence="9 10">
    <name type="scientific">Sporolactobacillus nakayamae</name>
    <dbReference type="NCBI Taxonomy" id="269670"/>
    <lineage>
        <taxon>Bacteria</taxon>
        <taxon>Bacillati</taxon>
        <taxon>Bacillota</taxon>
        <taxon>Bacilli</taxon>
        <taxon>Bacillales</taxon>
        <taxon>Sporolactobacillaceae</taxon>
        <taxon>Sporolactobacillus</taxon>
    </lineage>
</organism>
<dbReference type="EMBL" id="FOOY01000022">
    <property type="protein sequence ID" value="SFG79686.1"/>
    <property type="molecule type" value="Genomic_DNA"/>
</dbReference>
<accession>A0A1I2UXP3</accession>
<dbReference type="InterPro" id="IPR004701">
    <property type="entry name" value="PTS_EIIA_man-typ"/>
</dbReference>
<keyword evidence="7" id="KW-0418">Kinase</keyword>
<dbReference type="AlphaFoldDB" id="A0A1I2UXP3"/>
<comment type="subcellular location">
    <subcellularLocation>
        <location evidence="1">Cytoplasm</location>
    </subcellularLocation>
</comment>
<dbReference type="STRING" id="269670.SAMN02982927_02807"/>
<dbReference type="GO" id="GO:0009401">
    <property type="term" value="P:phosphoenolpyruvate-dependent sugar phosphotransferase system"/>
    <property type="evidence" value="ECO:0007669"/>
    <property type="project" value="UniProtKB-KW"/>
</dbReference>
<gene>
    <name evidence="9" type="ORF">SAMN02982927_02807</name>
</gene>
<dbReference type="PANTHER" id="PTHR33799">
    <property type="entry name" value="PTS PERMEASE-RELATED-RELATED"/>
    <property type="match status" value="1"/>
</dbReference>
<dbReference type="GO" id="GO:0005737">
    <property type="term" value="C:cytoplasm"/>
    <property type="evidence" value="ECO:0007669"/>
    <property type="project" value="UniProtKB-SubCell"/>
</dbReference>
<proteinExistence type="predicted"/>
<dbReference type="InterPro" id="IPR051471">
    <property type="entry name" value="Bacterial_PTS_sugar_comp"/>
</dbReference>
<keyword evidence="4" id="KW-0762">Sugar transport</keyword>
<keyword evidence="3" id="KW-0963">Cytoplasm</keyword>
<sequence>MKILLTSHGEFCTGLLNSFHMVAGKSNNIYALALTDAGIRSFSNKLNELLNELTLDDQVLILCDMKGGTPFNESYKYYLSHKQLVNVVYGMNLPMVIETGMSLNSVQSLQQLGKIAVSSGIENVGEVLDESNELDELDF</sequence>
<protein>
    <submittedName>
        <fullName evidence="9">PTS system, mannose-specific IIA component</fullName>
    </submittedName>
</protein>
<keyword evidence="6" id="KW-0598">Phosphotransferase system</keyword>
<dbReference type="InterPro" id="IPR033887">
    <property type="entry name" value="PTS_IIA_man"/>
</dbReference>
<dbReference type="GO" id="GO:0016301">
    <property type="term" value="F:kinase activity"/>
    <property type="evidence" value="ECO:0007669"/>
    <property type="project" value="UniProtKB-KW"/>
</dbReference>
<keyword evidence="2" id="KW-0813">Transport</keyword>
<evidence type="ECO:0000256" key="6">
    <source>
        <dbReference type="ARBA" id="ARBA00022683"/>
    </source>
</evidence>
<feature type="domain" description="PTS EIIA type-4" evidence="8">
    <location>
        <begin position="1"/>
        <end position="124"/>
    </location>
</feature>